<name>A0A9Q1HBH2_HOLLE</name>
<gene>
    <name evidence="2" type="ORF">HOLleu_16818</name>
</gene>
<sequence>MLKWCSFYVFTELLVVYGALALPVDEEPLAFEFDGIQHFETRTVSEDIVILTDVQDEFVLTLDYGRNIFLINNLKTNACYFSRLENVPINKDDHVPVLVVGEDRQNEADVVFTPSGTIPYNYVHLTNDITVAEQCISKPSYWLEMEDGGRQRRSDDCRYCLIFCICYIC</sequence>
<feature type="signal peptide" evidence="1">
    <location>
        <begin position="1"/>
        <end position="21"/>
    </location>
</feature>
<comment type="caution">
    <text evidence="2">The sequence shown here is derived from an EMBL/GenBank/DDBJ whole genome shotgun (WGS) entry which is preliminary data.</text>
</comment>
<evidence type="ECO:0000256" key="1">
    <source>
        <dbReference type="SAM" id="SignalP"/>
    </source>
</evidence>
<proteinExistence type="predicted"/>
<evidence type="ECO:0008006" key="4">
    <source>
        <dbReference type="Google" id="ProtNLM"/>
    </source>
</evidence>
<evidence type="ECO:0000313" key="2">
    <source>
        <dbReference type="EMBL" id="KAJ8039181.1"/>
    </source>
</evidence>
<dbReference type="EMBL" id="JAIZAY010000007">
    <property type="protein sequence ID" value="KAJ8039181.1"/>
    <property type="molecule type" value="Genomic_DNA"/>
</dbReference>
<reference evidence="2" key="1">
    <citation type="submission" date="2021-10" db="EMBL/GenBank/DDBJ databases">
        <title>Tropical sea cucumber genome reveals ecological adaptation and Cuvierian tubules defense mechanism.</title>
        <authorList>
            <person name="Chen T."/>
        </authorList>
    </citation>
    <scope>NUCLEOTIDE SEQUENCE</scope>
    <source>
        <strain evidence="2">Nanhai2018</strain>
        <tissue evidence="2">Muscle</tissue>
    </source>
</reference>
<keyword evidence="1" id="KW-0732">Signal</keyword>
<accession>A0A9Q1HBH2</accession>
<keyword evidence="3" id="KW-1185">Reference proteome</keyword>
<evidence type="ECO:0000313" key="3">
    <source>
        <dbReference type="Proteomes" id="UP001152320"/>
    </source>
</evidence>
<dbReference type="Proteomes" id="UP001152320">
    <property type="component" value="Chromosome 7"/>
</dbReference>
<dbReference type="AlphaFoldDB" id="A0A9Q1HBH2"/>
<organism evidence="2 3">
    <name type="scientific">Holothuria leucospilota</name>
    <name type="common">Black long sea cucumber</name>
    <name type="synonym">Mertensiothuria leucospilota</name>
    <dbReference type="NCBI Taxonomy" id="206669"/>
    <lineage>
        <taxon>Eukaryota</taxon>
        <taxon>Metazoa</taxon>
        <taxon>Echinodermata</taxon>
        <taxon>Eleutherozoa</taxon>
        <taxon>Echinozoa</taxon>
        <taxon>Holothuroidea</taxon>
        <taxon>Aspidochirotacea</taxon>
        <taxon>Aspidochirotida</taxon>
        <taxon>Holothuriidae</taxon>
        <taxon>Holothuria</taxon>
    </lineage>
</organism>
<feature type="chain" id="PRO_5040505743" description="BRICHOS domain-containing protein" evidence="1">
    <location>
        <begin position="22"/>
        <end position="169"/>
    </location>
</feature>
<protein>
    <recommendedName>
        <fullName evidence="4">BRICHOS domain-containing protein</fullName>
    </recommendedName>
</protein>